<evidence type="ECO:0000256" key="1">
    <source>
        <dbReference type="SAM" id="MobiDB-lite"/>
    </source>
</evidence>
<evidence type="ECO:0000313" key="2">
    <source>
        <dbReference type="EMBL" id="KAH0959386.1"/>
    </source>
</evidence>
<name>A0A9P8SE76_9HYPO</name>
<feature type="region of interest" description="Disordered" evidence="1">
    <location>
        <begin position="68"/>
        <end position="94"/>
    </location>
</feature>
<gene>
    <name evidence="3" type="ORF">HRG_08640</name>
    <name evidence="2" type="ORF">HRG_09847</name>
</gene>
<evidence type="ECO:0000313" key="4">
    <source>
        <dbReference type="Proteomes" id="UP000824596"/>
    </source>
</evidence>
<dbReference type="AlphaFoldDB" id="A0A9P8SE76"/>
<proteinExistence type="predicted"/>
<sequence length="94" mass="10598">MAIGGDFANIPVPTLYRTSQLLDQPYEDYSAPVFWNMTFPPNHTAQQYQGGLDQVHTDIMTSPLLPTVDRSRSMQNNGVEFQESQDEAAGYQEQ</sequence>
<keyword evidence="4" id="KW-1185">Reference proteome</keyword>
<dbReference type="EMBL" id="JAIZPD010000013">
    <property type="protein sequence ID" value="KAH0959386.1"/>
    <property type="molecule type" value="Genomic_DNA"/>
</dbReference>
<reference evidence="2" key="1">
    <citation type="submission" date="2021-09" db="EMBL/GenBank/DDBJ databases">
        <title>A high-quality genome of the endoparasitic fungus Hirsutella rhossiliensis with a comparison of Hirsutella genomes reveals transposable elements contributing to genome size variation.</title>
        <authorList>
            <person name="Lin R."/>
            <person name="Jiao Y."/>
            <person name="Sun X."/>
            <person name="Ling J."/>
            <person name="Xie B."/>
            <person name="Cheng X."/>
        </authorList>
    </citation>
    <scope>NUCLEOTIDE SEQUENCE</scope>
    <source>
        <strain evidence="2">HR02</strain>
    </source>
</reference>
<evidence type="ECO:0000313" key="3">
    <source>
        <dbReference type="EMBL" id="KAH0960485.1"/>
    </source>
</evidence>
<organism evidence="2 4">
    <name type="scientific">Hirsutella rhossiliensis</name>
    <dbReference type="NCBI Taxonomy" id="111463"/>
    <lineage>
        <taxon>Eukaryota</taxon>
        <taxon>Fungi</taxon>
        <taxon>Dikarya</taxon>
        <taxon>Ascomycota</taxon>
        <taxon>Pezizomycotina</taxon>
        <taxon>Sordariomycetes</taxon>
        <taxon>Hypocreomycetidae</taxon>
        <taxon>Hypocreales</taxon>
        <taxon>Ophiocordycipitaceae</taxon>
        <taxon>Hirsutella</taxon>
    </lineage>
</organism>
<accession>A0A9P8SE76</accession>
<dbReference type="GeneID" id="68357769"/>
<dbReference type="EMBL" id="JAIZPD010000010">
    <property type="protein sequence ID" value="KAH0960485.1"/>
    <property type="molecule type" value="Genomic_DNA"/>
</dbReference>
<dbReference type="Proteomes" id="UP000824596">
    <property type="component" value="Unassembled WGS sequence"/>
</dbReference>
<comment type="caution">
    <text evidence="2">The sequence shown here is derived from an EMBL/GenBank/DDBJ whole genome shotgun (WGS) entry which is preliminary data.</text>
</comment>
<protein>
    <submittedName>
        <fullName evidence="2">Uncharacterized protein</fullName>
    </submittedName>
</protein>
<dbReference type="RefSeq" id="XP_044717998.1">
    <property type="nucleotide sequence ID" value="XM_044867111.1"/>
</dbReference>